<proteinExistence type="predicted"/>
<sequence>MRGERPGSRQAPEAGPVTPCKSTPRGGGEEAAGLTASMGSAHTAGRGEPGRVGARWLRVWKAEIEVSEKWCLLSPLAGVQVATFSMRLHAVYLLKVFVS</sequence>
<gene>
    <name evidence="1" type="ORF">MRATA1EN22A_LOCUS4290</name>
</gene>
<dbReference type="Proteomes" id="UP001162501">
    <property type="component" value="Chromosome 12"/>
</dbReference>
<protein>
    <submittedName>
        <fullName evidence="1">Uncharacterized protein</fullName>
    </submittedName>
</protein>
<organism evidence="1 2">
    <name type="scientific">Rangifer tarandus platyrhynchus</name>
    <name type="common">Svalbard reindeer</name>
    <dbReference type="NCBI Taxonomy" id="3082113"/>
    <lineage>
        <taxon>Eukaryota</taxon>
        <taxon>Metazoa</taxon>
        <taxon>Chordata</taxon>
        <taxon>Craniata</taxon>
        <taxon>Vertebrata</taxon>
        <taxon>Euteleostomi</taxon>
        <taxon>Mammalia</taxon>
        <taxon>Eutheria</taxon>
        <taxon>Laurasiatheria</taxon>
        <taxon>Artiodactyla</taxon>
        <taxon>Ruminantia</taxon>
        <taxon>Pecora</taxon>
        <taxon>Cervidae</taxon>
        <taxon>Odocoileinae</taxon>
        <taxon>Rangifer</taxon>
    </lineage>
</organism>
<accession>A0AC59YCL3</accession>
<dbReference type="EMBL" id="OX596096">
    <property type="protein sequence ID" value="CAM9563066.1"/>
    <property type="molecule type" value="Genomic_DNA"/>
</dbReference>
<reference evidence="1" key="2">
    <citation type="submission" date="2025-03" db="EMBL/GenBank/DDBJ databases">
        <authorList>
            <consortium name="ELIXIR-Norway"/>
            <consortium name="Elixir Norway"/>
        </authorList>
    </citation>
    <scope>NUCLEOTIDE SEQUENCE</scope>
</reference>
<reference evidence="1" key="1">
    <citation type="submission" date="2023-05" db="EMBL/GenBank/DDBJ databases">
        <authorList>
            <consortium name="ELIXIR-Norway"/>
        </authorList>
    </citation>
    <scope>NUCLEOTIDE SEQUENCE</scope>
</reference>
<name>A0AC59YCL3_RANTA</name>
<evidence type="ECO:0000313" key="2">
    <source>
        <dbReference type="Proteomes" id="UP001162501"/>
    </source>
</evidence>
<evidence type="ECO:0000313" key="1">
    <source>
        <dbReference type="EMBL" id="CAM9563066.1"/>
    </source>
</evidence>